<dbReference type="AlphaFoldDB" id="A0A6A6Y1V1"/>
<keyword evidence="3" id="KW-1185">Reference proteome</keyword>
<evidence type="ECO:0000313" key="3">
    <source>
        <dbReference type="Proteomes" id="UP000504636"/>
    </source>
</evidence>
<dbReference type="GeneID" id="54467894"/>
<reference evidence="4" key="3">
    <citation type="submission" date="2025-04" db="UniProtKB">
        <authorList>
            <consortium name="RefSeq"/>
        </authorList>
    </citation>
    <scope>IDENTIFICATION</scope>
    <source>
        <strain evidence="4">CBS 304.34</strain>
    </source>
</reference>
<evidence type="ECO:0000313" key="4">
    <source>
        <dbReference type="RefSeq" id="XP_033569583.1"/>
    </source>
</evidence>
<organism evidence="2">
    <name type="scientific">Mytilinidion resinicola</name>
    <dbReference type="NCBI Taxonomy" id="574789"/>
    <lineage>
        <taxon>Eukaryota</taxon>
        <taxon>Fungi</taxon>
        <taxon>Dikarya</taxon>
        <taxon>Ascomycota</taxon>
        <taxon>Pezizomycotina</taxon>
        <taxon>Dothideomycetes</taxon>
        <taxon>Pleosporomycetidae</taxon>
        <taxon>Mytilinidiales</taxon>
        <taxon>Mytilinidiaceae</taxon>
        <taxon>Mytilinidion</taxon>
    </lineage>
</organism>
<dbReference type="EMBL" id="MU003722">
    <property type="protein sequence ID" value="KAF2802619.1"/>
    <property type="molecule type" value="Genomic_DNA"/>
</dbReference>
<evidence type="ECO:0000256" key="1">
    <source>
        <dbReference type="SAM" id="MobiDB-lite"/>
    </source>
</evidence>
<reference evidence="4" key="2">
    <citation type="submission" date="2020-04" db="EMBL/GenBank/DDBJ databases">
        <authorList>
            <consortium name="NCBI Genome Project"/>
        </authorList>
    </citation>
    <scope>NUCLEOTIDE SEQUENCE</scope>
    <source>
        <strain evidence="4">CBS 304.34</strain>
    </source>
</reference>
<feature type="region of interest" description="Disordered" evidence="1">
    <location>
        <begin position="1"/>
        <end position="25"/>
    </location>
</feature>
<evidence type="ECO:0000313" key="2">
    <source>
        <dbReference type="EMBL" id="KAF2802619.1"/>
    </source>
</evidence>
<protein>
    <submittedName>
        <fullName evidence="2 4">Uncharacterized protein</fullName>
    </submittedName>
</protein>
<reference evidence="2 4" key="1">
    <citation type="journal article" date="2020" name="Stud. Mycol.">
        <title>101 Dothideomycetes genomes: a test case for predicting lifestyles and emergence of pathogens.</title>
        <authorList>
            <person name="Haridas S."/>
            <person name="Albert R."/>
            <person name="Binder M."/>
            <person name="Bloem J."/>
            <person name="Labutti K."/>
            <person name="Salamov A."/>
            <person name="Andreopoulos B."/>
            <person name="Baker S."/>
            <person name="Barry K."/>
            <person name="Bills G."/>
            <person name="Bluhm B."/>
            <person name="Cannon C."/>
            <person name="Castanera R."/>
            <person name="Culley D."/>
            <person name="Daum C."/>
            <person name="Ezra D."/>
            <person name="Gonzalez J."/>
            <person name="Henrissat B."/>
            <person name="Kuo A."/>
            <person name="Liang C."/>
            <person name="Lipzen A."/>
            <person name="Lutzoni F."/>
            <person name="Magnuson J."/>
            <person name="Mondo S."/>
            <person name="Nolan M."/>
            <person name="Ohm R."/>
            <person name="Pangilinan J."/>
            <person name="Park H.-J."/>
            <person name="Ramirez L."/>
            <person name="Alfaro M."/>
            <person name="Sun H."/>
            <person name="Tritt A."/>
            <person name="Yoshinaga Y."/>
            <person name="Zwiers L.-H."/>
            <person name="Turgeon B."/>
            <person name="Goodwin S."/>
            <person name="Spatafora J."/>
            <person name="Crous P."/>
            <person name="Grigoriev I."/>
        </authorList>
    </citation>
    <scope>NUCLEOTIDE SEQUENCE</scope>
    <source>
        <strain evidence="2 4">CBS 304.34</strain>
    </source>
</reference>
<dbReference type="OrthoDB" id="10427973at2759"/>
<feature type="region of interest" description="Disordered" evidence="1">
    <location>
        <begin position="142"/>
        <end position="163"/>
    </location>
</feature>
<dbReference type="RefSeq" id="XP_033569583.1">
    <property type="nucleotide sequence ID" value="XM_033727001.1"/>
</dbReference>
<sequence length="379" mass="42006">MPQPTDAPKTPPQTVSRGSIQATPPHMRGALALGTTVPVAERDDLSYGGNHARATANRRTANRYFTNRHVQAAIGQLFPGQYENDRFMQAAVDELPFEGTPHQSRMRNPDPIVTEAQPTAIDFARSVAPTGHLRHHSETLRVLESRDLPSSEPTPDSRPPTYRTVDDHLSLAATAGLPPREAAVLNPRDLLRQLPRLDQELVYPKISPIPLTYLRVASTACSKPLLPASDIAVLNRYAKELCPWGGSHALLRDIIHKLDVTVGRLLLAPAEDLTPYAAVRIEKILPDAMKIWKAEFQREKIELVKQRQDPCNIAVAAGWVEWIQHAVKDGLIHMDPEHAGQTGYMRGEGACRCEGSLFMEGWTCWDVESSWSGSVWVAK</sequence>
<feature type="compositionally biased region" description="Pro residues" evidence="1">
    <location>
        <begin position="1"/>
        <end position="11"/>
    </location>
</feature>
<proteinExistence type="predicted"/>
<feature type="compositionally biased region" description="Polar residues" evidence="1">
    <location>
        <begin position="12"/>
        <end position="22"/>
    </location>
</feature>
<dbReference type="Proteomes" id="UP000504636">
    <property type="component" value="Unplaced"/>
</dbReference>
<accession>A0A6A6Y1V1</accession>
<name>A0A6A6Y1V1_9PEZI</name>
<gene>
    <name evidence="2 4" type="ORF">BDZ99DRAFT_550948</name>
</gene>